<evidence type="ECO:0000313" key="1">
    <source>
        <dbReference type="EMBL" id="SGY85429.1"/>
    </source>
</evidence>
<sequence>MNKYLYVLLPLLLIGCGDGSGSGSGSGSGKPVVTTSNNKILLTDFRLQSQIYLSNPENDYANKDTLKILPSTNALDGSEIVACSWEIGNINVSDNCEYKLAENEHLSPITVSVKLTYNGMTSKTLTKTFNKAFPIEQVSNSYSKVTLFNNGEVLEWDHILDDSELAYHAEHRFEKIPVNENICY</sequence>
<reference evidence="1 2" key="1">
    <citation type="submission" date="2016-11" db="EMBL/GenBank/DDBJ databases">
        <authorList>
            <person name="Klemetsen T."/>
        </authorList>
    </citation>
    <scope>NUCLEOTIDE SEQUENCE [LARGE SCALE GENOMIC DNA]</scope>
    <source>
        <strain evidence="1">MT 2528</strain>
    </source>
</reference>
<comment type="caution">
    <text evidence="1">The sequence shown here is derived from an EMBL/GenBank/DDBJ whole genome shotgun (WGS) entry which is preliminary data.</text>
</comment>
<dbReference type="RefSeq" id="WP_139291633.1">
    <property type="nucleotide sequence ID" value="NZ_CAWRCN010000062.1"/>
</dbReference>
<dbReference type="PROSITE" id="PS51257">
    <property type="entry name" value="PROKAR_LIPOPROTEIN"/>
    <property type="match status" value="1"/>
</dbReference>
<accession>A0ABY1H8L8</accession>
<proteinExistence type="predicted"/>
<gene>
    <name evidence="1" type="ORF">MT2528_0847</name>
</gene>
<evidence type="ECO:0000313" key="2">
    <source>
        <dbReference type="Proteomes" id="UP000182660"/>
    </source>
</evidence>
<name>A0ABY1H8L8_9GAMM</name>
<protein>
    <submittedName>
        <fullName evidence="1">Lipoprotein, putative</fullName>
    </submittedName>
</protein>
<organism evidence="1 2">
    <name type="scientific">Moritella viscosa</name>
    <dbReference type="NCBI Taxonomy" id="80854"/>
    <lineage>
        <taxon>Bacteria</taxon>
        <taxon>Pseudomonadati</taxon>
        <taxon>Pseudomonadota</taxon>
        <taxon>Gammaproteobacteria</taxon>
        <taxon>Alteromonadales</taxon>
        <taxon>Moritellaceae</taxon>
        <taxon>Moritella</taxon>
    </lineage>
</organism>
<keyword evidence="2" id="KW-1185">Reference proteome</keyword>
<dbReference type="EMBL" id="FPLJ01000023">
    <property type="protein sequence ID" value="SGY85429.1"/>
    <property type="molecule type" value="Genomic_DNA"/>
</dbReference>
<dbReference type="Proteomes" id="UP000182660">
    <property type="component" value="Unassembled WGS sequence"/>
</dbReference>
<keyword evidence="1" id="KW-0449">Lipoprotein</keyword>